<name>A0A931ANN8_9FIRM</name>
<gene>
    <name evidence="2" type="ORF">I0Q91_03475</name>
</gene>
<feature type="transmembrane region" description="Helical" evidence="1">
    <location>
        <begin position="507"/>
        <end position="524"/>
    </location>
</feature>
<feature type="transmembrane region" description="Helical" evidence="1">
    <location>
        <begin position="7"/>
        <end position="28"/>
    </location>
</feature>
<dbReference type="Proteomes" id="UP000621436">
    <property type="component" value="Unassembled WGS sequence"/>
</dbReference>
<organism evidence="2 3">
    <name type="scientific">Halonatronomonas betaini</name>
    <dbReference type="NCBI Taxonomy" id="2778430"/>
    <lineage>
        <taxon>Bacteria</taxon>
        <taxon>Bacillati</taxon>
        <taxon>Bacillota</taxon>
        <taxon>Clostridia</taxon>
        <taxon>Halanaerobiales</taxon>
        <taxon>Halarsenatibacteraceae</taxon>
        <taxon>Halonatronomonas</taxon>
    </lineage>
</organism>
<keyword evidence="1" id="KW-0472">Membrane</keyword>
<keyword evidence="1" id="KW-0812">Transmembrane</keyword>
<feature type="transmembrane region" description="Helical" evidence="1">
    <location>
        <begin position="531"/>
        <end position="552"/>
    </location>
</feature>
<feature type="transmembrane region" description="Helical" evidence="1">
    <location>
        <begin position="466"/>
        <end position="487"/>
    </location>
</feature>
<evidence type="ECO:0000313" key="3">
    <source>
        <dbReference type="Proteomes" id="UP000621436"/>
    </source>
</evidence>
<feature type="transmembrane region" description="Helical" evidence="1">
    <location>
        <begin position="425"/>
        <end position="454"/>
    </location>
</feature>
<dbReference type="EMBL" id="JADPIE010000002">
    <property type="protein sequence ID" value="MBF8436128.1"/>
    <property type="molecule type" value="Genomic_DNA"/>
</dbReference>
<accession>A0A931ANN8</accession>
<dbReference type="AlphaFoldDB" id="A0A931ANN8"/>
<proteinExistence type="predicted"/>
<comment type="caution">
    <text evidence="2">The sequence shown here is derived from an EMBL/GenBank/DDBJ whole genome shotgun (WGS) entry which is preliminary data.</text>
</comment>
<keyword evidence="3" id="KW-1185">Reference proteome</keyword>
<sequence length="559" mass="63736">MKKFKPVILFFIGSFVILIVSSLLYWNFYQNNPGEVNHLRLEEWSQPVDIANNISTSNYDTLFTEEVNNLFTIEDENDQRTIKQTVFNNSGEIQETNEIVRADQLGSPEAISYLGEDYLLYFAGTSSSNQNLKAKNLNDLENPITFRENIEFPGSLTAVETDDMLVLAYIERDQELGENVLTTKAFDDINGEEIFSNTYSFENGAFFPKLNTIDNEIFLAWHQRNPDTMFVSGQQDRYNRYVLNIGQLDIETEELNKLAEPGEAFGNNANIDTAVYNDQLWISWVKFDSETESQFIHTGYLNDDSFQEHSSIQGFNPSIFIDEEKKLINSRPLGVQARAGLFTNKLSDDEITGTQRIFPAFNYSSNSKIIDYENNKHLFWTEPASTGANVYYSNTIEPEDNNIAELLGLNTIESLMEIMSSLAIYFFYPIVGFTMGMLNILIPVLVVMLIIYLLRKKSSGFKDLANDNSLIAFAGIITGIIAFNLIIQGDMQYLFFLNQPPASQIPLIIGVVTVVSLGFIYLLDYDRDHSLYIGIGTALLWFYWLYQAALVYDLYSFLI</sequence>
<protein>
    <submittedName>
        <fullName evidence="2">Uncharacterized protein</fullName>
    </submittedName>
</protein>
<reference evidence="2" key="1">
    <citation type="submission" date="2020-11" db="EMBL/GenBank/DDBJ databases">
        <title>Halonatronomonas betainensis gen. nov., sp. nov. a novel haloalkaliphilic representative of the family Halanaerobiacae capable of betaine degradation.</title>
        <authorList>
            <person name="Boltyanskaya Y."/>
            <person name="Kevbrin V."/>
            <person name="Detkova E."/>
            <person name="Grouzdev D.S."/>
            <person name="Koziaeva V."/>
            <person name="Zhilina T."/>
        </authorList>
    </citation>
    <scope>NUCLEOTIDE SEQUENCE</scope>
    <source>
        <strain evidence="2">Z-7014</strain>
    </source>
</reference>
<evidence type="ECO:0000313" key="2">
    <source>
        <dbReference type="EMBL" id="MBF8436128.1"/>
    </source>
</evidence>
<keyword evidence="1" id="KW-1133">Transmembrane helix</keyword>
<dbReference type="RefSeq" id="WP_270452903.1">
    <property type="nucleotide sequence ID" value="NZ_JADPIE010000002.1"/>
</dbReference>
<evidence type="ECO:0000256" key="1">
    <source>
        <dbReference type="SAM" id="Phobius"/>
    </source>
</evidence>